<name>A0A9E8ZBI4_9CYAN</name>
<dbReference type="AlphaFoldDB" id="A0A9E8ZBI4"/>
<dbReference type="EMBL" id="CP113797">
    <property type="protein sequence ID" value="WAL60103.1"/>
    <property type="molecule type" value="Genomic_DNA"/>
</dbReference>
<dbReference type="Proteomes" id="UP001163152">
    <property type="component" value="Chromosome"/>
</dbReference>
<sequence>MPRFNIIQPSLVREAGRSSRPFNQSTPTELISLSNSEAEAEEFVEDEELENNLLGDEELLADSHLTPKTEPFPISTADTTQDLLLDESSLATVLEILTTIATVEELTILEALTTAQKRQVWSHTPETIKLKLKQIRQTAVASPATDVRALQGWHTLEHSDCNQPLLKVGDAVVLLANPKLTSAELIAIWEVVEVHEASARLQSHLGTRNYPISWMVHYPKPISTSA</sequence>
<organism evidence="1 2">
    <name type="scientific">Thermocoleostomius sinensis A174</name>
    <dbReference type="NCBI Taxonomy" id="2016057"/>
    <lineage>
        <taxon>Bacteria</taxon>
        <taxon>Bacillati</taxon>
        <taxon>Cyanobacteriota</taxon>
        <taxon>Cyanophyceae</taxon>
        <taxon>Oculatellales</taxon>
        <taxon>Oculatellaceae</taxon>
        <taxon>Thermocoleostomius</taxon>
    </lineage>
</organism>
<keyword evidence="2" id="KW-1185">Reference proteome</keyword>
<proteinExistence type="predicted"/>
<protein>
    <submittedName>
        <fullName evidence="1">Uncharacterized protein</fullName>
    </submittedName>
</protein>
<dbReference type="RefSeq" id="WP_268609951.1">
    <property type="nucleotide sequence ID" value="NZ_CP113797.1"/>
</dbReference>
<evidence type="ECO:0000313" key="1">
    <source>
        <dbReference type="EMBL" id="WAL60103.1"/>
    </source>
</evidence>
<dbReference type="KEGG" id="tsin:OXH18_23510"/>
<evidence type="ECO:0000313" key="2">
    <source>
        <dbReference type="Proteomes" id="UP001163152"/>
    </source>
</evidence>
<reference evidence="1" key="1">
    <citation type="submission" date="2022-12" db="EMBL/GenBank/DDBJ databases">
        <title>Polyphasic identification of a Novel Hot-Spring Cyanobacterium Ocullathermofonsia sinensis gen nov. sp. nov. and Genomic Insights on its Adaptations to the Thermal Habitat.</title>
        <authorList>
            <person name="Daroch M."/>
            <person name="Tang J."/>
            <person name="Jiang Y."/>
        </authorList>
    </citation>
    <scope>NUCLEOTIDE SEQUENCE</scope>
    <source>
        <strain evidence="1">PKUAC-SCTA174</strain>
    </source>
</reference>
<gene>
    <name evidence="1" type="ORF">OXH18_23510</name>
</gene>
<accession>A0A9E8ZBI4</accession>